<dbReference type="WBParaSite" id="jg13661">
    <property type="protein sequence ID" value="jg13661"/>
    <property type="gene ID" value="jg13661"/>
</dbReference>
<feature type="transmembrane region" description="Helical" evidence="2">
    <location>
        <begin position="30"/>
        <end position="55"/>
    </location>
</feature>
<keyword evidence="3" id="KW-1185">Reference proteome</keyword>
<dbReference type="InterPro" id="IPR004151">
    <property type="entry name" value="7TM_GPCR_serpentine_rcpt_Sre"/>
</dbReference>
<dbReference type="GO" id="GO:0007606">
    <property type="term" value="P:sensory perception of chemical stimulus"/>
    <property type="evidence" value="ECO:0007669"/>
    <property type="project" value="InterPro"/>
</dbReference>
<keyword evidence="2" id="KW-0472">Membrane</keyword>
<evidence type="ECO:0000313" key="4">
    <source>
        <dbReference type="WBParaSite" id="jg13661"/>
    </source>
</evidence>
<dbReference type="GO" id="GO:0016020">
    <property type="term" value="C:membrane"/>
    <property type="evidence" value="ECO:0007669"/>
    <property type="project" value="InterPro"/>
</dbReference>
<reference evidence="4" key="1">
    <citation type="submission" date="2022-11" db="UniProtKB">
        <authorList>
            <consortium name="WormBaseParasite"/>
        </authorList>
    </citation>
    <scope>IDENTIFICATION</scope>
</reference>
<comment type="similarity">
    <text evidence="1">Belongs to the nematode receptor-like protein sre family.</text>
</comment>
<evidence type="ECO:0000256" key="1">
    <source>
        <dbReference type="ARBA" id="ARBA00006803"/>
    </source>
</evidence>
<keyword evidence="2" id="KW-0812">Transmembrane</keyword>
<evidence type="ECO:0000256" key="2">
    <source>
        <dbReference type="SAM" id="Phobius"/>
    </source>
</evidence>
<proteinExistence type="inferred from homology"/>
<name>A0A915CXC3_9BILA</name>
<sequence length="226" mass="25764">MESSPRKVTLAASLTTYFQSFIEDTQNEISLGVTVASLVSVIISLIEIFILALVTHVNEKKYNSRIFMQSSNSLSEAYQLSENIRTGKQLAPTFFFHFFNTVSLALGVTLGYCKVTLSPSLGELYTYIYYLTLAFSNLCIQITVIRYHPILNKRAALLFKSLKCHYCKRLRSNSQISILQKETRTHSAITTTVTGNKIMHEVTAEEHLQIMKKTWDRYEEIKGIKI</sequence>
<dbReference type="Proteomes" id="UP000887574">
    <property type="component" value="Unplaced"/>
</dbReference>
<accession>A0A915CXC3</accession>
<organism evidence="3 4">
    <name type="scientific">Ditylenchus dipsaci</name>
    <dbReference type="NCBI Taxonomy" id="166011"/>
    <lineage>
        <taxon>Eukaryota</taxon>
        <taxon>Metazoa</taxon>
        <taxon>Ecdysozoa</taxon>
        <taxon>Nematoda</taxon>
        <taxon>Chromadorea</taxon>
        <taxon>Rhabditida</taxon>
        <taxon>Tylenchina</taxon>
        <taxon>Tylenchomorpha</taxon>
        <taxon>Sphaerularioidea</taxon>
        <taxon>Anguinidae</taxon>
        <taxon>Anguininae</taxon>
        <taxon>Ditylenchus</taxon>
    </lineage>
</organism>
<keyword evidence="2" id="KW-1133">Transmembrane helix</keyword>
<evidence type="ECO:0000313" key="3">
    <source>
        <dbReference type="Proteomes" id="UP000887574"/>
    </source>
</evidence>
<dbReference type="AlphaFoldDB" id="A0A915CXC3"/>
<feature type="transmembrane region" description="Helical" evidence="2">
    <location>
        <begin position="124"/>
        <end position="145"/>
    </location>
</feature>
<feature type="transmembrane region" description="Helical" evidence="2">
    <location>
        <begin position="94"/>
        <end position="112"/>
    </location>
</feature>
<protein>
    <submittedName>
        <fullName evidence="4">Uncharacterized protein</fullName>
    </submittedName>
</protein>
<dbReference type="Pfam" id="PF03125">
    <property type="entry name" value="Sre"/>
    <property type="match status" value="1"/>
</dbReference>